<dbReference type="eggNOG" id="COG0535">
    <property type="taxonomic scope" value="Bacteria"/>
</dbReference>
<comment type="pathway">
    <text evidence="1">Cofactor biosynthesis; pyrroloquinoline quinone biosynthesis.</text>
</comment>
<dbReference type="NCBIfam" id="TIGR03859">
    <property type="entry name" value="PQQ_PqqD"/>
    <property type="match status" value="1"/>
</dbReference>
<gene>
    <name evidence="4" type="ordered locus">Bind_3320</name>
</gene>
<dbReference type="Gene3D" id="1.10.10.1150">
    <property type="entry name" value="Coenzyme PQQ synthesis protein D (PqqD)"/>
    <property type="match status" value="1"/>
</dbReference>
<reference evidence="5" key="1">
    <citation type="submission" date="2008-03" db="EMBL/GenBank/DDBJ databases">
        <title>Complete sequence of chromosome of Beijerinckia indica subsp. indica ATCC 9039.</title>
        <authorList>
            <consortium name="US DOE Joint Genome Institute"/>
            <person name="Copeland A."/>
            <person name="Lucas S."/>
            <person name="Lapidus A."/>
            <person name="Glavina del Rio T."/>
            <person name="Dalin E."/>
            <person name="Tice H."/>
            <person name="Bruce D."/>
            <person name="Goodwin L."/>
            <person name="Pitluck S."/>
            <person name="LaButti K."/>
            <person name="Schmutz J."/>
            <person name="Larimer F."/>
            <person name="Land M."/>
            <person name="Hauser L."/>
            <person name="Kyrpides N."/>
            <person name="Mikhailova N."/>
            <person name="Dunfield P.F."/>
            <person name="Dedysh S.N."/>
            <person name="Liesack W."/>
            <person name="Saw J.H."/>
            <person name="Alam M."/>
            <person name="Chen Y."/>
            <person name="Murrell J.C."/>
            <person name="Richardson P."/>
        </authorList>
    </citation>
    <scope>NUCLEOTIDE SEQUENCE [LARGE SCALE GENOMIC DNA]</scope>
    <source>
        <strain evidence="5">ATCC 9039 / DSM 1715 / NCIMB 8712</strain>
    </source>
</reference>
<dbReference type="InterPro" id="IPR022479">
    <property type="entry name" value="PqqD_bac"/>
</dbReference>
<evidence type="ECO:0000313" key="4">
    <source>
        <dbReference type="EMBL" id="ACB96879.1"/>
    </source>
</evidence>
<organism evidence="4 5">
    <name type="scientific">Beijerinckia indica subsp. indica (strain ATCC 9039 / DSM 1715 / NCIMB 8712)</name>
    <dbReference type="NCBI Taxonomy" id="395963"/>
    <lineage>
        <taxon>Bacteria</taxon>
        <taxon>Pseudomonadati</taxon>
        <taxon>Pseudomonadota</taxon>
        <taxon>Alphaproteobacteria</taxon>
        <taxon>Hyphomicrobiales</taxon>
        <taxon>Beijerinckiaceae</taxon>
        <taxon>Beijerinckia</taxon>
    </lineage>
</organism>
<dbReference type="Pfam" id="PF05402">
    <property type="entry name" value="PqqD"/>
    <property type="match status" value="1"/>
</dbReference>
<evidence type="ECO:0000256" key="1">
    <source>
        <dbReference type="ARBA" id="ARBA00004886"/>
    </source>
</evidence>
<evidence type="ECO:0000313" key="5">
    <source>
        <dbReference type="Proteomes" id="UP000001695"/>
    </source>
</evidence>
<dbReference type="STRING" id="395963.Bind_3320"/>
<keyword evidence="3" id="KW-0884">PQQ biosynthesis</keyword>
<dbReference type="UniPathway" id="UPA00539"/>
<proteinExistence type="predicted"/>
<dbReference type="GO" id="GO:0018189">
    <property type="term" value="P:pyrroloquinoline quinone biosynthetic process"/>
    <property type="evidence" value="ECO:0007669"/>
    <property type="project" value="UniProtKB-UniPathway"/>
</dbReference>
<protein>
    <submittedName>
        <fullName evidence="4">Coenzyme PQQ synthesis D</fullName>
    </submittedName>
</protein>
<evidence type="ECO:0000256" key="2">
    <source>
        <dbReference type="ARBA" id="ARBA00011741"/>
    </source>
</evidence>
<reference evidence="4 5" key="2">
    <citation type="journal article" date="2010" name="J. Bacteriol.">
        <title>Complete genome sequence of Beijerinckia indica subsp. indica.</title>
        <authorList>
            <person name="Tamas I."/>
            <person name="Dedysh S.N."/>
            <person name="Liesack W."/>
            <person name="Stott M.B."/>
            <person name="Alam M."/>
            <person name="Murrell J.C."/>
            <person name="Dunfield P.F."/>
        </authorList>
    </citation>
    <scope>NUCLEOTIDE SEQUENCE [LARGE SCALE GENOMIC DNA]</scope>
    <source>
        <strain evidence="5">ATCC 9039 / DSM 1715 / NCIMB 8712</strain>
    </source>
</reference>
<name>B2IDU7_BEII9</name>
<dbReference type="HOGENOM" id="CLU_163864_0_0_5"/>
<dbReference type="OrthoDB" id="7995890at2"/>
<accession>B2IDU7</accession>
<comment type="subunit">
    <text evidence="2">Monomer. Interacts with PqqE.</text>
</comment>
<evidence type="ECO:0000256" key="3">
    <source>
        <dbReference type="ARBA" id="ARBA00022905"/>
    </source>
</evidence>
<dbReference type="InterPro" id="IPR041881">
    <property type="entry name" value="PqqD_sf"/>
</dbReference>
<dbReference type="Proteomes" id="UP000001695">
    <property type="component" value="Chromosome"/>
</dbReference>
<dbReference type="RefSeq" id="WP_012386227.1">
    <property type="nucleotide sequence ID" value="NC_010581.1"/>
</dbReference>
<dbReference type="KEGG" id="bid:Bind_3320"/>
<dbReference type="InterPro" id="IPR008792">
    <property type="entry name" value="PQQD"/>
</dbReference>
<dbReference type="GO" id="GO:0048038">
    <property type="term" value="F:quinone binding"/>
    <property type="evidence" value="ECO:0007669"/>
    <property type="project" value="InterPro"/>
</dbReference>
<dbReference type="EMBL" id="CP001016">
    <property type="protein sequence ID" value="ACB96879.1"/>
    <property type="molecule type" value="Genomic_DNA"/>
</dbReference>
<dbReference type="AlphaFoldDB" id="B2IDU7"/>
<sequence length="95" mass="10364">MGVETAIQPTTIPRLPRGVRLKHDATRDEWLLLAPERVVKPNPSAIEVLKRCDGKANVAEIVAGLAAQFSADPALIERDVRALLGELASKRMLDL</sequence>
<keyword evidence="5" id="KW-1185">Reference proteome</keyword>